<proteinExistence type="predicted"/>
<evidence type="ECO:0000313" key="2">
    <source>
        <dbReference type="Proteomes" id="UP000178743"/>
    </source>
</evidence>
<organism evidence="1 2">
    <name type="scientific">Candidatus Giovannonibacteria bacterium RIFCSPHIGHO2_02_FULL_45_40</name>
    <dbReference type="NCBI Taxonomy" id="1798337"/>
    <lineage>
        <taxon>Bacteria</taxon>
        <taxon>Candidatus Giovannoniibacteriota</taxon>
    </lineage>
</organism>
<protein>
    <submittedName>
        <fullName evidence="1">Uncharacterized protein</fullName>
    </submittedName>
</protein>
<dbReference type="AlphaFoldDB" id="A0A1F5W892"/>
<name>A0A1F5W892_9BACT</name>
<evidence type="ECO:0000313" key="1">
    <source>
        <dbReference type="EMBL" id="OGF71760.1"/>
    </source>
</evidence>
<sequence length="72" mass="8540">METINKILSKWSKKYANRADLKFEMNPTLPKSSMFLQMYETLKKVVSGKTRLVSWDEIKIKKKLNNHKPAKR</sequence>
<gene>
    <name evidence="1" type="ORF">A3C05_05050</name>
</gene>
<dbReference type="EMBL" id="MFHP01000029">
    <property type="protein sequence ID" value="OGF71760.1"/>
    <property type="molecule type" value="Genomic_DNA"/>
</dbReference>
<dbReference type="Proteomes" id="UP000178743">
    <property type="component" value="Unassembled WGS sequence"/>
</dbReference>
<reference evidence="1 2" key="1">
    <citation type="journal article" date="2016" name="Nat. Commun.">
        <title>Thousands of microbial genomes shed light on interconnected biogeochemical processes in an aquifer system.</title>
        <authorList>
            <person name="Anantharaman K."/>
            <person name="Brown C.T."/>
            <person name="Hug L.A."/>
            <person name="Sharon I."/>
            <person name="Castelle C.J."/>
            <person name="Probst A.J."/>
            <person name="Thomas B.C."/>
            <person name="Singh A."/>
            <person name="Wilkins M.J."/>
            <person name="Karaoz U."/>
            <person name="Brodie E.L."/>
            <person name="Williams K.H."/>
            <person name="Hubbard S.S."/>
            <person name="Banfield J.F."/>
        </authorList>
    </citation>
    <scope>NUCLEOTIDE SEQUENCE [LARGE SCALE GENOMIC DNA]</scope>
</reference>
<comment type="caution">
    <text evidence="1">The sequence shown here is derived from an EMBL/GenBank/DDBJ whole genome shotgun (WGS) entry which is preliminary data.</text>
</comment>
<accession>A0A1F5W892</accession>